<dbReference type="InterPro" id="IPR001303">
    <property type="entry name" value="Aldolase_II/adducin_N"/>
</dbReference>
<dbReference type="PANTHER" id="PTHR22789:SF0">
    <property type="entry name" value="3-OXO-TETRONATE 4-PHOSPHATE DECARBOXYLASE-RELATED"/>
    <property type="match status" value="1"/>
</dbReference>
<evidence type="ECO:0000313" key="4">
    <source>
        <dbReference type="EMBL" id="NYJ00064.1"/>
    </source>
</evidence>
<dbReference type="AlphaFoldDB" id="A0A853BYD5"/>
<dbReference type="EMBL" id="JACCFP010000001">
    <property type="protein sequence ID" value="NYJ00064.1"/>
    <property type="molecule type" value="Genomic_DNA"/>
</dbReference>
<dbReference type="GO" id="GO:0008738">
    <property type="term" value="F:L-fuculose-phosphate aldolase activity"/>
    <property type="evidence" value="ECO:0007669"/>
    <property type="project" value="UniProtKB-EC"/>
</dbReference>
<proteinExistence type="predicted"/>
<evidence type="ECO:0000256" key="1">
    <source>
        <dbReference type="ARBA" id="ARBA00022723"/>
    </source>
</evidence>
<dbReference type="InterPro" id="IPR036409">
    <property type="entry name" value="Aldolase_II/adducin_N_sf"/>
</dbReference>
<dbReference type="Proteomes" id="UP000530424">
    <property type="component" value="Unassembled WGS sequence"/>
</dbReference>
<dbReference type="Gene3D" id="3.40.225.10">
    <property type="entry name" value="Class II aldolase/adducin N-terminal domain"/>
    <property type="match status" value="1"/>
</dbReference>
<evidence type="ECO:0000256" key="2">
    <source>
        <dbReference type="ARBA" id="ARBA00023239"/>
    </source>
</evidence>
<keyword evidence="2 4" id="KW-0456">Lyase</keyword>
<dbReference type="GO" id="GO:0046872">
    <property type="term" value="F:metal ion binding"/>
    <property type="evidence" value="ECO:0007669"/>
    <property type="project" value="UniProtKB-KW"/>
</dbReference>
<dbReference type="GO" id="GO:0019323">
    <property type="term" value="P:pentose catabolic process"/>
    <property type="evidence" value="ECO:0007669"/>
    <property type="project" value="TreeGrafter"/>
</dbReference>
<dbReference type="InterPro" id="IPR050197">
    <property type="entry name" value="Aldolase_class_II_sugar_metab"/>
</dbReference>
<gene>
    <name evidence="4" type="ORF">HNR19_000762</name>
</gene>
<evidence type="ECO:0000313" key="5">
    <source>
        <dbReference type="Proteomes" id="UP000530424"/>
    </source>
</evidence>
<organism evidence="4 5">
    <name type="scientific">Nocardioides thalensis</name>
    <dbReference type="NCBI Taxonomy" id="1914755"/>
    <lineage>
        <taxon>Bacteria</taxon>
        <taxon>Bacillati</taxon>
        <taxon>Actinomycetota</taxon>
        <taxon>Actinomycetes</taxon>
        <taxon>Propionibacteriales</taxon>
        <taxon>Nocardioidaceae</taxon>
        <taxon>Nocardioides</taxon>
    </lineage>
</organism>
<dbReference type="RefSeq" id="WP_179666706.1">
    <property type="nucleotide sequence ID" value="NZ_JACCFP010000001.1"/>
</dbReference>
<keyword evidence="5" id="KW-1185">Reference proteome</keyword>
<evidence type="ECO:0000259" key="3">
    <source>
        <dbReference type="SMART" id="SM01007"/>
    </source>
</evidence>
<keyword evidence="1" id="KW-0479">Metal-binding</keyword>
<protein>
    <submittedName>
        <fullName evidence="4">L-fuculose-phosphate aldolase</fullName>
        <ecNumber evidence="4">4.1.2.17</ecNumber>
    </submittedName>
</protein>
<reference evidence="4 5" key="1">
    <citation type="submission" date="2020-07" db="EMBL/GenBank/DDBJ databases">
        <title>Sequencing the genomes of 1000 actinobacteria strains.</title>
        <authorList>
            <person name="Klenk H.-P."/>
        </authorList>
    </citation>
    <scope>NUCLEOTIDE SEQUENCE [LARGE SCALE GENOMIC DNA]</scope>
    <source>
        <strain evidence="4 5">DSM 103833</strain>
    </source>
</reference>
<feature type="domain" description="Class II aldolase/adducin N-terminal" evidence="3">
    <location>
        <begin position="13"/>
        <end position="188"/>
    </location>
</feature>
<dbReference type="SUPFAM" id="SSF53639">
    <property type="entry name" value="AraD/HMP-PK domain-like"/>
    <property type="match status" value="1"/>
</dbReference>
<dbReference type="PANTHER" id="PTHR22789">
    <property type="entry name" value="FUCULOSE PHOSPHATE ALDOLASE"/>
    <property type="match status" value="1"/>
</dbReference>
<dbReference type="EC" id="4.1.2.17" evidence="4"/>
<dbReference type="GO" id="GO:0005829">
    <property type="term" value="C:cytosol"/>
    <property type="evidence" value="ECO:0007669"/>
    <property type="project" value="TreeGrafter"/>
</dbReference>
<accession>A0A853BYD5</accession>
<dbReference type="SMART" id="SM01007">
    <property type="entry name" value="Aldolase_II"/>
    <property type="match status" value="1"/>
</dbReference>
<comment type="caution">
    <text evidence="4">The sequence shown here is derived from an EMBL/GenBank/DDBJ whole genome shotgun (WGS) entry which is preliminary data.</text>
</comment>
<name>A0A853BYD5_9ACTN</name>
<dbReference type="Pfam" id="PF00596">
    <property type="entry name" value="Aldolase_II"/>
    <property type="match status" value="1"/>
</dbReference>
<sequence>MTDGSTAYDAARGAVADAARRLAAEGLLIGTAGNVSVRIAGSDLIAVTATGVVLADCGPEHVSVVDATGAVVAGELAPTSELELHQAAYATAATGAVVHTHAPYATAVACVLDELPVLHYQQLLLGGSVRVAPYATFGTTELAGGVAAALEGRAAALMANHGAVTTGAALDKAVDAALLLEWCCRLYVNAARIGTPRVLDDAQQAAVIEAAIARRYGTTRPAEETP</sequence>